<dbReference type="EMBL" id="CP094326">
    <property type="protein sequence ID" value="UNY99556.1"/>
    <property type="molecule type" value="Genomic_DNA"/>
</dbReference>
<feature type="chain" id="PRO_5046525156" description="DUF4252 domain-containing protein" evidence="1">
    <location>
        <begin position="22"/>
        <end position="197"/>
    </location>
</feature>
<gene>
    <name evidence="2" type="ORF">MQE36_04225</name>
</gene>
<protein>
    <recommendedName>
        <fullName evidence="4">DUF4252 domain-containing protein</fullName>
    </recommendedName>
</protein>
<organism evidence="2 3">
    <name type="scientific">Zhouia spongiae</name>
    <dbReference type="NCBI Taxonomy" id="2202721"/>
    <lineage>
        <taxon>Bacteria</taxon>
        <taxon>Pseudomonadati</taxon>
        <taxon>Bacteroidota</taxon>
        <taxon>Flavobacteriia</taxon>
        <taxon>Flavobacteriales</taxon>
        <taxon>Flavobacteriaceae</taxon>
        <taxon>Zhouia</taxon>
    </lineage>
</organism>
<evidence type="ECO:0000313" key="2">
    <source>
        <dbReference type="EMBL" id="UNY99556.1"/>
    </source>
</evidence>
<accession>A0ABY3YP10</accession>
<feature type="signal peptide" evidence="1">
    <location>
        <begin position="1"/>
        <end position="21"/>
    </location>
</feature>
<evidence type="ECO:0008006" key="4">
    <source>
        <dbReference type="Google" id="ProtNLM"/>
    </source>
</evidence>
<dbReference type="Proteomes" id="UP000829476">
    <property type="component" value="Chromosome"/>
</dbReference>
<evidence type="ECO:0000313" key="3">
    <source>
        <dbReference type="Proteomes" id="UP000829476"/>
    </source>
</evidence>
<keyword evidence="3" id="KW-1185">Reference proteome</keyword>
<sequence length="197" mass="22761">MNFKTNLLGLILLFTGLVATAQDYKKQIETQFSEYLNAIVTRDFEKSMDYIVDDFFTIIPREQMVSLMDKTFNNPEIEFEIKDQKILKVNDVEEIDSKFYALLSYSNKMNMKFKGEASEATDEKETRNNLIKSSLETSFGAENVKYDAESGVFEIYSEKNVYAVSPNGVGNWKFLVVEERQKPILEKLLPKVLVDKI</sequence>
<proteinExistence type="predicted"/>
<dbReference type="RefSeq" id="WP_242937929.1">
    <property type="nucleotide sequence ID" value="NZ_CP094326.1"/>
</dbReference>
<reference evidence="2 3" key="1">
    <citation type="journal article" date="2018" name="Int. J. Syst. Evol. Microbiol.">
        <title>Zhouia spongiae sp. nov., isolated from a marine sponge.</title>
        <authorList>
            <person name="Zhuang L."/>
            <person name="Lin B."/>
            <person name="Qin F."/>
            <person name="Luo L."/>
        </authorList>
    </citation>
    <scope>NUCLEOTIDE SEQUENCE [LARGE SCALE GENOMIC DNA]</scope>
    <source>
        <strain evidence="2 3">HN-Y44</strain>
    </source>
</reference>
<evidence type="ECO:0000256" key="1">
    <source>
        <dbReference type="SAM" id="SignalP"/>
    </source>
</evidence>
<keyword evidence="1" id="KW-0732">Signal</keyword>
<name>A0ABY3YP10_9FLAO</name>